<keyword evidence="8" id="KW-1133">Transmembrane helix</keyword>
<dbReference type="SUPFAM" id="SSF50494">
    <property type="entry name" value="Trypsin-like serine proteases"/>
    <property type="match status" value="1"/>
</dbReference>
<dbReference type="InterPro" id="IPR043504">
    <property type="entry name" value="Peptidase_S1_PA_chymotrypsin"/>
</dbReference>
<dbReference type="GO" id="GO:0006508">
    <property type="term" value="P:proteolysis"/>
    <property type="evidence" value="ECO:0007669"/>
    <property type="project" value="UniProtKB-KW"/>
</dbReference>
<dbReference type="InterPro" id="IPR050127">
    <property type="entry name" value="Serine_Proteases_S1"/>
</dbReference>
<dbReference type="STRING" id="52670.A0A2I4APZ6"/>
<gene>
    <name evidence="11" type="primary">LOC106513336</name>
</gene>
<keyword evidence="8" id="KW-0812">Transmembrane</keyword>
<evidence type="ECO:0000259" key="9">
    <source>
        <dbReference type="PROSITE" id="PS50240"/>
    </source>
</evidence>
<keyword evidence="5" id="KW-1015">Disulfide bond</keyword>
<protein>
    <recommendedName>
        <fullName evidence="7">trypsin</fullName>
        <ecNumber evidence="7">3.4.21.4</ecNumber>
    </recommendedName>
</protein>
<keyword evidence="2" id="KW-0645">Protease</keyword>
<evidence type="ECO:0000256" key="1">
    <source>
        <dbReference type="ARBA" id="ARBA00004239"/>
    </source>
</evidence>
<evidence type="ECO:0000256" key="3">
    <source>
        <dbReference type="ARBA" id="ARBA00022801"/>
    </source>
</evidence>
<dbReference type="OrthoDB" id="10059102at2759"/>
<dbReference type="InterPro" id="IPR033116">
    <property type="entry name" value="TRYPSIN_SER"/>
</dbReference>
<evidence type="ECO:0000313" key="11">
    <source>
        <dbReference type="RefSeq" id="XP_013857573.1"/>
    </source>
</evidence>
<dbReference type="InParanoid" id="A0A2I4APZ6"/>
<dbReference type="AlphaFoldDB" id="A0A2I4APZ6"/>
<organism evidence="10 11">
    <name type="scientific">Austrofundulus limnaeus</name>
    <name type="common">Annual killifish</name>
    <dbReference type="NCBI Taxonomy" id="52670"/>
    <lineage>
        <taxon>Eukaryota</taxon>
        <taxon>Metazoa</taxon>
        <taxon>Chordata</taxon>
        <taxon>Craniata</taxon>
        <taxon>Vertebrata</taxon>
        <taxon>Euteleostomi</taxon>
        <taxon>Actinopterygii</taxon>
        <taxon>Neopterygii</taxon>
        <taxon>Teleostei</taxon>
        <taxon>Neoteleostei</taxon>
        <taxon>Acanthomorphata</taxon>
        <taxon>Ovalentaria</taxon>
        <taxon>Atherinomorphae</taxon>
        <taxon>Cyprinodontiformes</taxon>
        <taxon>Rivulidae</taxon>
        <taxon>Austrofundulus</taxon>
    </lineage>
</organism>
<dbReference type="FunFam" id="2.40.10.10:FF:000221">
    <property type="entry name" value="Si:dkey-33m11.8"/>
    <property type="match status" value="1"/>
</dbReference>
<keyword evidence="3" id="KW-0378">Hydrolase</keyword>
<dbReference type="PANTHER" id="PTHR24264">
    <property type="entry name" value="TRYPSIN-RELATED"/>
    <property type="match status" value="1"/>
</dbReference>
<dbReference type="CDD" id="cd00190">
    <property type="entry name" value="Tryp_SPc"/>
    <property type="match status" value="1"/>
</dbReference>
<name>A0A2I4APZ6_AUSLI</name>
<dbReference type="Proteomes" id="UP000192220">
    <property type="component" value="Unplaced"/>
</dbReference>
<dbReference type="Gene3D" id="2.40.10.10">
    <property type="entry name" value="Trypsin-like serine proteases"/>
    <property type="match status" value="2"/>
</dbReference>
<proteinExistence type="predicted"/>
<reference evidence="11" key="1">
    <citation type="submission" date="2025-08" db="UniProtKB">
        <authorList>
            <consortium name="RefSeq"/>
        </authorList>
    </citation>
    <scope>IDENTIFICATION</scope>
    <source>
        <strain evidence="11">Quisiro</strain>
        <tissue evidence="11">Liver</tissue>
    </source>
</reference>
<dbReference type="InterPro" id="IPR001254">
    <property type="entry name" value="Trypsin_dom"/>
</dbReference>
<dbReference type="KEGG" id="alim:106513336"/>
<evidence type="ECO:0000256" key="7">
    <source>
        <dbReference type="ARBA" id="ARBA00038868"/>
    </source>
</evidence>
<dbReference type="GO" id="GO:0004252">
    <property type="term" value="F:serine-type endopeptidase activity"/>
    <property type="evidence" value="ECO:0007669"/>
    <property type="project" value="UniProtKB-EC"/>
</dbReference>
<comment type="subcellular location">
    <subcellularLocation>
        <location evidence="1">Secreted</location>
        <location evidence="1">Extracellular space</location>
    </subcellularLocation>
</comment>
<keyword evidence="10" id="KW-1185">Reference proteome</keyword>
<dbReference type="PANTHER" id="PTHR24264:SF58">
    <property type="entry name" value="SI:DKEY-33M11.8-RELATED"/>
    <property type="match status" value="1"/>
</dbReference>
<dbReference type="PROSITE" id="PS50240">
    <property type="entry name" value="TRYPSIN_DOM"/>
    <property type="match status" value="1"/>
</dbReference>
<feature type="domain" description="Peptidase S1" evidence="9">
    <location>
        <begin position="69"/>
        <end position="293"/>
    </location>
</feature>
<evidence type="ECO:0000256" key="4">
    <source>
        <dbReference type="ARBA" id="ARBA00022825"/>
    </source>
</evidence>
<evidence type="ECO:0000256" key="5">
    <source>
        <dbReference type="ARBA" id="ARBA00023157"/>
    </source>
</evidence>
<evidence type="ECO:0000256" key="2">
    <source>
        <dbReference type="ARBA" id="ARBA00022670"/>
    </source>
</evidence>
<dbReference type="SMART" id="SM00020">
    <property type="entry name" value="Tryp_SPc"/>
    <property type="match status" value="1"/>
</dbReference>
<feature type="transmembrane region" description="Helical" evidence="8">
    <location>
        <begin position="20"/>
        <end position="40"/>
    </location>
</feature>
<evidence type="ECO:0000256" key="6">
    <source>
        <dbReference type="ARBA" id="ARBA00036320"/>
    </source>
</evidence>
<dbReference type="PROSITE" id="PS00135">
    <property type="entry name" value="TRYPSIN_SER"/>
    <property type="match status" value="1"/>
</dbReference>
<evidence type="ECO:0000256" key="8">
    <source>
        <dbReference type="SAM" id="Phobius"/>
    </source>
</evidence>
<dbReference type="InterPro" id="IPR001314">
    <property type="entry name" value="Peptidase_S1A"/>
</dbReference>
<sequence length="295" mass="32949">MLLYSIQIHLKHFCKSNSTILLNILPGQTLTALVDCILVVMMKPPPLCHLLLLLFLLAVNLKGINGDRIVGGTEVIPYSIKYQASLQYQNLHYCGGVLVHPQWVASAAHCWKSDQQMKVVLGEHDLSIVEGFEQKFDVIFSIKNTAFDRWMLYNDIMMLKLDRPAIINDKVDTVLLPDLSMPPVPNFAPCIVSGWGMTWTFGNTLSNVLMSVDVSYYCNCWTFYYFGVTNNNICAGVPAGMKDSCQGDSGGPLICNGRLEGIVSWGIGCGDPNYPGVYTKIRNYRTWIDSVIKNH</sequence>
<dbReference type="FunCoup" id="A0A2I4APZ6">
    <property type="interactions" value="3"/>
</dbReference>
<evidence type="ECO:0000313" key="10">
    <source>
        <dbReference type="Proteomes" id="UP000192220"/>
    </source>
</evidence>
<dbReference type="GO" id="GO:0005615">
    <property type="term" value="C:extracellular space"/>
    <property type="evidence" value="ECO:0007669"/>
    <property type="project" value="TreeGrafter"/>
</dbReference>
<dbReference type="Pfam" id="PF00089">
    <property type="entry name" value="Trypsin"/>
    <property type="match status" value="1"/>
</dbReference>
<dbReference type="InterPro" id="IPR009003">
    <property type="entry name" value="Peptidase_S1_PA"/>
</dbReference>
<accession>A0A2I4APZ6</accession>
<comment type="catalytic activity">
    <reaction evidence="6">
        <text>Preferential cleavage: Arg-|-Xaa, Lys-|-Xaa.</text>
        <dbReference type="EC" id="3.4.21.4"/>
    </reaction>
</comment>
<dbReference type="EC" id="3.4.21.4" evidence="7"/>
<keyword evidence="4" id="KW-0720">Serine protease</keyword>
<dbReference type="GeneID" id="106513336"/>
<dbReference type="RefSeq" id="XP_013857573.1">
    <property type="nucleotide sequence ID" value="XM_014002119.1"/>
</dbReference>
<dbReference type="PRINTS" id="PR00722">
    <property type="entry name" value="CHYMOTRYPSIN"/>
</dbReference>
<keyword evidence="8" id="KW-0472">Membrane</keyword>